<dbReference type="PROSITE" id="PS50893">
    <property type="entry name" value="ABC_TRANSPORTER_2"/>
    <property type="match status" value="1"/>
</dbReference>
<evidence type="ECO:0000313" key="10">
    <source>
        <dbReference type="EMBL" id="PKG21977.1"/>
    </source>
</evidence>
<dbReference type="EMBL" id="PISE01000051">
    <property type="protein sequence ID" value="PKG21977.1"/>
    <property type="molecule type" value="Genomic_DNA"/>
</dbReference>
<dbReference type="PROSITE" id="PS00211">
    <property type="entry name" value="ABC_TRANSPORTER_1"/>
    <property type="match status" value="1"/>
</dbReference>
<dbReference type="RefSeq" id="WP_101178912.1">
    <property type="nucleotide sequence ID" value="NZ_PISE01000051.1"/>
</dbReference>
<evidence type="ECO:0000256" key="8">
    <source>
        <dbReference type="ARBA" id="ARBA00023136"/>
    </source>
</evidence>
<dbReference type="Pfam" id="PF00005">
    <property type="entry name" value="ABC_tran"/>
    <property type="match status" value="1"/>
</dbReference>
<comment type="subcellular location">
    <subcellularLocation>
        <location evidence="1">Cell membrane</location>
        <topology evidence="1">Peripheral membrane protein</topology>
    </subcellularLocation>
</comment>
<dbReference type="InterPro" id="IPR030679">
    <property type="entry name" value="ABC_ATPase_HisP-typ"/>
</dbReference>
<gene>
    <name evidence="10" type="primary">glnQ</name>
    <name evidence="10" type="ORF">CWS01_19685</name>
</gene>
<dbReference type="InterPro" id="IPR027417">
    <property type="entry name" value="P-loop_NTPase"/>
</dbReference>
<evidence type="ECO:0000259" key="9">
    <source>
        <dbReference type="PROSITE" id="PS50893"/>
    </source>
</evidence>
<dbReference type="AlphaFoldDB" id="A0A2N0YXJ4"/>
<feature type="domain" description="ABC transporter" evidence="9">
    <location>
        <begin position="2"/>
        <end position="236"/>
    </location>
</feature>
<evidence type="ECO:0000256" key="5">
    <source>
        <dbReference type="ARBA" id="ARBA00022741"/>
    </source>
</evidence>
<dbReference type="SUPFAM" id="SSF52540">
    <property type="entry name" value="P-loop containing nucleoside triphosphate hydrolases"/>
    <property type="match status" value="1"/>
</dbReference>
<evidence type="ECO:0000256" key="4">
    <source>
        <dbReference type="ARBA" id="ARBA00022475"/>
    </source>
</evidence>
<evidence type="ECO:0000256" key="1">
    <source>
        <dbReference type="ARBA" id="ARBA00004202"/>
    </source>
</evidence>
<dbReference type="InterPro" id="IPR003593">
    <property type="entry name" value="AAA+_ATPase"/>
</dbReference>
<sequence length="240" mass="26760">MIDVKDLHKTYGKAEVLKGIDVSIQKGEVVVVIGPSGSGKSTFLRCLNLLETPTSGDICLDSQNITGKNINIDKVREKMGMVFQQFNLFPHKTVCQNICHAPIRVKGMKQQKAKELAIELLKKVGLLEKIDVYPFSLSGGQQQRIAIARALAMKPEVMLFDEPTSALDPEMVGEVLAVMKDLAREGMTMVVVTHEMGFAKEVGDRILFIDQGKILEENNPKEFFEHPKHPRTIDFLSKVL</sequence>
<keyword evidence="6 10" id="KW-0067">ATP-binding</keyword>
<keyword evidence="7" id="KW-0029">Amino-acid transport</keyword>
<dbReference type="PANTHER" id="PTHR43166">
    <property type="entry name" value="AMINO ACID IMPORT ATP-BINDING PROTEIN"/>
    <property type="match status" value="1"/>
</dbReference>
<keyword evidence="3" id="KW-0813">Transport</keyword>
<dbReference type="GO" id="GO:0005524">
    <property type="term" value="F:ATP binding"/>
    <property type="evidence" value="ECO:0007669"/>
    <property type="project" value="UniProtKB-KW"/>
</dbReference>
<dbReference type="Proteomes" id="UP000233375">
    <property type="component" value="Unassembled WGS sequence"/>
</dbReference>
<dbReference type="GO" id="GO:0016887">
    <property type="term" value="F:ATP hydrolysis activity"/>
    <property type="evidence" value="ECO:0007669"/>
    <property type="project" value="InterPro"/>
</dbReference>
<dbReference type="Gene3D" id="3.40.50.300">
    <property type="entry name" value="P-loop containing nucleotide triphosphate hydrolases"/>
    <property type="match status" value="1"/>
</dbReference>
<dbReference type="FunFam" id="3.40.50.300:FF:000020">
    <property type="entry name" value="Amino acid ABC transporter ATP-binding component"/>
    <property type="match status" value="1"/>
</dbReference>
<evidence type="ECO:0000256" key="7">
    <source>
        <dbReference type="ARBA" id="ARBA00022970"/>
    </source>
</evidence>
<dbReference type="SMART" id="SM00382">
    <property type="entry name" value="AAA"/>
    <property type="match status" value="1"/>
</dbReference>
<dbReference type="PIRSF" id="PIRSF039085">
    <property type="entry name" value="ABC_ATPase_HisP"/>
    <property type="match status" value="1"/>
</dbReference>
<name>A0A2N0YXJ4_9BACI</name>
<keyword evidence="4" id="KW-1003">Cell membrane</keyword>
<comment type="caution">
    <text evidence="10">The sequence shown here is derived from an EMBL/GenBank/DDBJ whole genome shotgun (WGS) entry which is preliminary data.</text>
</comment>
<dbReference type="InterPro" id="IPR017871">
    <property type="entry name" value="ABC_transporter-like_CS"/>
</dbReference>
<evidence type="ECO:0000256" key="6">
    <source>
        <dbReference type="ARBA" id="ARBA00022840"/>
    </source>
</evidence>
<dbReference type="PANTHER" id="PTHR43166:SF9">
    <property type="entry name" value="GLUTAMATE_ASPARTATE IMPORT ATP-BINDING PROTEIN GLTL"/>
    <property type="match status" value="1"/>
</dbReference>
<comment type="similarity">
    <text evidence="2">Belongs to the ABC transporter superfamily.</text>
</comment>
<dbReference type="GO" id="GO:0005886">
    <property type="term" value="C:plasma membrane"/>
    <property type="evidence" value="ECO:0007669"/>
    <property type="project" value="UniProtKB-SubCell"/>
</dbReference>
<keyword evidence="11" id="KW-1185">Reference proteome</keyword>
<dbReference type="CDD" id="cd03262">
    <property type="entry name" value="ABC_HisP_GlnQ"/>
    <property type="match status" value="1"/>
</dbReference>
<dbReference type="InterPro" id="IPR050086">
    <property type="entry name" value="MetN_ABC_transporter-like"/>
</dbReference>
<dbReference type="OrthoDB" id="1679618at2"/>
<reference evidence="10 11" key="1">
    <citation type="journal article" date="2003" name="Int. J. Syst. Evol. Microbiol.">
        <title>Bacillus nealsonii sp. nov., isolated from a spacecraft-assembly facility, whose spores are gamma-radiation resistant.</title>
        <authorList>
            <person name="Venkateswaran K."/>
            <person name="Kempf M."/>
            <person name="Chen F."/>
            <person name="Satomi M."/>
            <person name="Nicholson W."/>
            <person name="Kern R."/>
        </authorList>
    </citation>
    <scope>NUCLEOTIDE SEQUENCE [LARGE SCALE GENOMIC DNA]</scope>
    <source>
        <strain evidence="10 11">FO-92</strain>
    </source>
</reference>
<protein>
    <submittedName>
        <fullName evidence="10">Glutamine ABC transporter ATP-binding protein</fullName>
    </submittedName>
</protein>
<keyword evidence="8" id="KW-0472">Membrane</keyword>
<dbReference type="InterPro" id="IPR003439">
    <property type="entry name" value="ABC_transporter-like_ATP-bd"/>
</dbReference>
<proteinExistence type="inferred from homology"/>
<evidence type="ECO:0000256" key="2">
    <source>
        <dbReference type="ARBA" id="ARBA00005417"/>
    </source>
</evidence>
<accession>A0A2N0YXJ4</accession>
<organism evidence="10 11">
    <name type="scientific">Niallia nealsonii</name>
    <dbReference type="NCBI Taxonomy" id="115979"/>
    <lineage>
        <taxon>Bacteria</taxon>
        <taxon>Bacillati</taxon>
        <taxon>Bacillota</taxon>
        <taxon>Bacilli</taxon>
        <taxon>Bacillales</taxon>
        <taxon>Bacillaceae</taxon>
        <taxon>Niallia</taxon>
    </lineage>
</organism>
<evidence type="ECO:0000313" key="11">
    <source>
        <dbReference type="Proteomes" id="UP000233375"/>
    </source>
</evidence>
<keyword evidence="5" id="KW-0547">Nucleotide-binding</keyword>
<evidence type="ECO:0000256" key="3">
    <source>
        <dbReference type="ARBA" id="ARBA00022448"/>
    </source>
</evidence>
<dbReference type="GO" id="GO:0015424">
    <property type="term" value="F:ABC-type amino acid transporter activity"/>
    <property type="evidence" value="ECO:0007669"/>
    <property type="project" value="InterPro"/>
</dbReference>